<dbReference type="InterPro" id="IPR035959">
    <property type="entry name" value="RutC-like_sf"/>
</dbReference>
<dbReference type="InterPro" id="IPR029056">
    <property type="entry name" value="Ribokinase-like"/>
</dbReference>
<dbReference type="CDD" id="cd01166">
    <property type="entry name" value="KdgK"/>
    <property type="match status" value="1"/>
</dbReference>
<evidence type="ECO:0000256" key="3">
    <source>
        <dbReference type="ARBA" id="ARBA00022741"/>
    </source>
</evidence>
<dbReference type="InterPro" id="IPR011611">
    <property type="entry name" value="PfkB_dom"/>
</dbReference>
<dbReference type="PANTHER" id="PTHR43085:SF1">
    <property type="entry name" value="PSEUDOURIDINE KINASE-RELATED"/>
    <property type="match status" value="1"/>
</dbReference>
<dbReference type="InterPro" id="IPR050306">
    <property type="entry name" value="PfkB_Carbo_kinase"/>
</dbReference>
<dbReference type="SUPFAM" id="SSF53613">
    <property type="entry name" value="Ribokinase-like"/>
    <property type="match status" value="1"/>
</dbReference>
<keyword evidence="5" id="KW-0067">ATP-binding</keyword>
<dbReference type="Pfam" id="PF00294">
    <property type="entry name" value="PfkB"/>
    <property type="match status" value="1"/>
</dbReference>
<dbReference type="Gene3D" id="3.40.1190.20">
    <property type="match status" value="1"/>
</dbReference>
<keyword evidence="8" id="KW-1185">Reference proteome</keyword>
<accession>A0ABW4GA80</accession>
<evidence type="ECO:0000256" key="5">
    <source>
        <dbReference type="ARBA" id="ARBA00022840"/>
    </source>
</evidence>
<keyword evidence="4 7" id="KW-0418">Kinase</keyword>
<dbReference type="InterPro" id="IPR006175">
    <property type="entry name" value="YjgF/YER057c/UK114"/>
</dbReference>
<evidence type="ECO:0000313" key="7">
    <source>
        <dbReference type="EMBL" id="MFD1539560.1"/>
    </source>
</evidence>
<dbReference type="GO" id="GO:0016301">
    <property type="term" value="F:kinase activity"/>
    <property type="evidence" value="ECO:0007669"/>
    <property type="project" value="UniProtKB-KW"/>
</dbReference>
<evidence type="ECO:0000256" key="1">
    <source>
        <dbReference type="ARBA" id="ARBA00010688"/>
    </source>
</evidence>
<comment type="similarity">
    <text evidence="1">Belongs to the carbohydrate kinase PfkB family.</text>
</comment>
<dbReference type="CDD" id="cd00448">
    <property type="entry name" value="YjgF_YER057c_UK114_family"/>
    <property type="match status" value="1"/>
</dbReference>
<sequence length="490" mass="51817">MLIPPASPHAPSGSASKTDVVCIGETMAVLSPPDARPLAHQRVLALAVGGAESNVACALVALGHSAAWLGRVGDDPLGRRVLEDLTARGVDVSAVETDPVRPTGVYFKDTGPEGTGTYYYRRDSAATAMDPDLAGLPLLHRARVLHLSGITAALSDSCAELVTGIISRRAVPAPVISFDVNYRPALWRHRPAEAAPLLLELARGADLVFVGRDEAETLWDTRTAQEVRDLLGPRPVLVVKDAGHGATAYNADGAETFVPTPAARVVEPVGAGDAFAAGYLAALLEGGTPANGLRLGHLVAAATLSTREDVPAVPTRDTLDRHLALDNAAWSALRLTCTPPPFPHSPQGAPTMSQTAIPTREIRTDQAPAPAWVFSQGVRKGPILQVSGQGPQDPATGAYLHEGDVRAQTRRTLENVRAILEAGGAQVSDVVMFRVYLTQRADFAAMNEVYAEFIEEHVKDGPKPCRTTVFVELPHEVMLVEIDAQAVVGP</sequence>
<evidence type="ECO:0000313" key="8">
    <source>
        <dbReference type="Proteomes" id="UP001597097"/>
    </source>
</evidence>
<organism evidence="7 8">
    <name type="scientific">Nonomuraea guangzhouensis</name>
    <dbReference type="NCBI Taxonomy" id="1291555"/>
    <lineage>
        <taxon>Bacteria</taxon>
        <taxon>Bacillati</taxon>
        <taxon>Actinomycetota</taxon>
        <taxon>Actinomycetes</taxon>
        <taxon>Streptosporangiales</taxon>
        <taxon>Streptosporangiaceae</taxon>
        <taxon>Nonomuraea</taxon>
    </lineage>
</organism>
<dbReference type="EMBL" id="JBHUCM010000017">
    <property type="protein sequence ID" value="MFD1539560.1"/>
    <property type="molecule type" value="Genomic_DNA"/>
</dbReference>
<dbReference type="RefSeq" id="WP_308127340.1">
    <property type="nucleotide sequence ID" value="NZ_JAHKRM010000025.1"/>
</dbReference>
<evidence type="ECO:0000256" key="2">
    <source>
        <dbReference type="ARBA" id="ARBA00022679"/>
    </source>
</evidence>
<comment type="caution">
    <text evidence="7">The sequence shown here is derived from an EMBL/GenBank/DDBJ whole genome shotgun (WGS) entry which is preliminary data.</text>
</comment>
<dbReference type="Pfam" id="PF01042">
    <property type="entry name" value="Ribonuc_L-PSP"/>
    <property type="match status" value="1"/>
</dbReference>
<dbReference type="SUPFAM" id="SSF55298">
    <property type="entry name" value="YjgF-like"/>
    <property type="match status" value="1"/>
</dbReference>
<reference evidence="8" key="1">
    <citation type="journal article" date="2019" name="Int. J. Syst. Evol. Microbiol.">
        <title>The Global Catalogue of Microorganisms (GCM) 10K type strain sequencing project: providing services to taxonomists for standard genome sequencing and annotation.</title>
        <authorList>
            <consortium name="The Broad Institute Genomics Platform"/>
            <consortium name="The Broad Institute Genome Sequencing Center for Infectious Disease"/>
            <person name="Wu L."/>
            <person name="Ma J."/>
        </authorList>
    </citation>
    <scope>NUCLEOTIDE SEQUENCE [LARGE SCALE GENOMIC DNA]</scope>
    <source>
        <strain evidence="8">CGMCC 1.15399</strain>
    </source>
</reference>
<protein>
    <submittedName>
        <fullName evidence="7">PfkB family carbohydrate kinase</fullName>
    </submittedName>
</protein>
<gene>
    <name evidence="7" type="ORF">ACFSJ0_21070</name>
</gene>
<evidence type="ECO:0000256" key="4">
    <source>
        <dbReference type="ARBA" id="ARBA00022777"/>
    </source>
</evidence>
<keyword evidence="3" id="KW-0547">Nucleotide-binding</keyword>
<proteinExistence type="inferred from homology"/>
<keyword evidence="2" id="KW-0808">Transferase</keyword>
<dbReference type="Gene3D" id="3.30.1330.40">
    <property type="entry name" value="RutC-like"/>
    <property type="match status" value="1"/>
</dbReference>
<dbReference type="PANTHER" id="PTHR43085">
    <property type="entry name" value="HEXOKINASE FAMILY MEMBER"/>
    <property type="match status" value="1"/>
</dbReference>
<name>A0ABW4GA80_9ACTN</name>
<feature type="domain" description="Carbohydrate kinase PfkB" evidence="6">
    <location>
        <begin position="17"/>
        <end position="315"/>
    </location>
</feature>
<evidence type="ECO:0000259" key="6">
    <source>
        <dbReference type="Pfam" id="PF00294"/>
    </source>
</evidence>
<dbReference type="Proteomes" id="UP001597097">
    <property type="component" value="Unassembled WGS sequence"/>
</dbReference>